<name>Q849C3_ASTYP</name>
<organism evidence="1">
    <name type="scientific">Aster yellows phytoplasma</name>
    <dbReference type="NCBI Taxonomy" id="35779"/>
    <lineage>
        <taxon>Bacteria</taxon>
        <taxon>Bacillati</taxon>
        <taxon>Mycoplasmatota</taxon>
        <taxon>Mollicutes</taxon>
        <taxon>Acholeplasmatales</taxon>
        <taxon>Acholeplasmataceae</taxon>
        <taxon>Candidatus Phytoplasma</taxon>
        <taxon>16SrI (Aster yellows group)</taxon>
    </lineage>
</organism>
<sequence>MLFGSKEIPFKVLKWTQTIQYFCIRPTCNINISMTVRNQLLVKPPLKRLKTRPSAARFLKI</sequence>
<dbReference type="EMBL" id="AY217339">
    <property type="protein sequence ID" value="AAO52664.1"/>
    <property type="molecule type" value="Genomic_DNA"/>
</dbReference>
<protein>
    <submittedName>
        <fullName evidence="1">Uncharacterized protein</fullName>
    </submittedName>
</protein>
<accession>Q849C3</accession>
<dbReference type="AlphaFoldDB" id="Q849C3"/>
<evidence type="ECO:0000313" key="1">
    <source>
        <dbReference type="EMBL" id="AAO52664.1"/>
    </source>
</evidence>
<reference evidence="1" key="1">
    <citation type="journal article" date="2003" name="J. Bacteriol.">
        <title>Identification and characterization of phytoplasmal genes, employing a novel method of isolating phytoplasmal genomic DNA.</title>
        <authorList>
            <person name="Melamed S."/>
            <person name="Tanne E."/>
            <person name="Ben-Haim R."/>
            <person name="Edelbaum O."/>
            <person name="Yogev D."/>
            <person name="Sela I."/>
        </authorList>
    </citation>
    <scope>NUCLEOTIDE SEQUENCE</scope>
</reference>
<proteinExistence type="predicted"/>